<keyword evidence="2" id="KW-1003">Cell membrane</keyword>
<sequence>MLNVSFFLLWLLIMTQLYSRTQEEANKIVGYVHEIWNEYSEKENKDDRMRHLQLISVAFMNNKLCFTAGKLFCLDATFTHMVIGAVLTYVVILIQFDF</sequence>
<keyword evidence="11" id="KW-1185">Reference proteome</keyword>
<dbReference type="Pfam" id="PF08395">
    <property type="entry name" value="7tm_7"/>
    <property type="match status" value="1"/>
</dbReference>
<comment type="caution">
    <text evidence="10">The sequence shown here is derived from an EMBL/GenBank/DDBJ whole genome shotgun (WGS) entry which is preliminary data.</text>
</comment>
<dbReference type="InterPro" id="IPR013604">
    <property type="entry name" value="7TM_chemorcpt"/>
</dbReference>
<dbReference type="EMBL" id="JALNTZ010000006">
    <property type="protein sequence ID" value="KAJ3648642.1"/>
    <property type="molecule type" value="Genomic_DNA"/>
</dbReference>
<keyword evidence="5 8" id="KW-0472">Membrane</keyword>
<evidence type="ECO:0000256" key="4">
    <source>
        <dbReference type="ARBA" id="ARBA00022989"/>
    </source>
</evidence>
<evidence type="ECO:0000256" key="9">
    <source>
        <dbReference type="SAM" id="SignalP"/>
    </source>
</evidence>
<dbReference type="PANTHER" id="PTHR21143:SF133">
    <property type="entry name" value="GUSTATORY AND PHEROMONE RECEPTOR 32A-RELATED"/>
    <property type="match status" value="1"/>
</dbReference>
<protein>
    <submittedName>
        <fullName evidence="10">Uncharacterized protein</fullName>
    </submittedName>
</protein>
<evidence type="ECO:0000256" key="5">
    <source>
        <dbReference type="ARBA" id="ARBA00023136"/>
    </source>
</evidence>
<dbReference type="Proteomes" id="UP001168821">
    <property type="component" value="Unassembled WGS sequence"/>
</dbReference>
<evidence type="ECO:0000256" key="8">
    <source>
        <dbReference type="SAM" id="Phobius"/>
    </source>
</evidence>
<dbReference type="GO" id="GO:0007165">
    <property type="term" value="P:signal transduction"/>
    <property type="evidence" value="ECO:0007669"/>
    <property type="project" value="UniProtKB-KW"/>
</dbReference>
<keyword evidence="9" id="KW-0732">Signal</keyword>
<comment type="subcellular location">
    <subcellularLocation>
        <location evidence="1">Cell membrane</location>
        <topology evidence="1">Multi-pass membrane protein</topology>
    </subcellularLocation>
</comment>
<dbReference type="GO" id="GO:0008049">
    <property type="term" value="P:male courtship behavior"/>
    <property type="evidence" value="ECO:0007669"/>
    <property type="project" value="TreeGrafter"/>
</dbReference>
<keyword evidence="6" id="KW-0675">Receptor</keyword>
<keyword evidence="7" id="KW-0807">Transducer</keyword>
<name>A0AA38I6T1_9CUCU</name>
<evidence type="ECO:0000313" key="10">
    <source>
        <dbReference type="EMBL" id="KAJ3648642.1"/>
    </source>
</evidence>
<dbReference type="AlphaFoldDB" id="A0AA38I6T1"/>
<reference evidence="10" key="1">
    <citation type="journal article" date="2023" name="G3 (Bethesda)">
        <title>Whole genome assemblies of Zophobas morio and Tenebrio molitor.</title>
        <authorList>
            <person name="Kaur S."/>
            <person name="Stinson S.A."/>
            <person name="diCenzo G.C."/>
        </authorList>
    </citation>
    <scope>NUCLEOTIDE SEQUENCE</scope>
    <source>
        <strain evidence="10">QUZm001</strain>
    </source>
</reference>
<evidence type="ECO:0000256" key="6">
    <source>
        <dbReference type="ARBA" id="ARBA00023170"/>
    </source>
</evidence>
<dbReference type="GO" id="GO:0043025">
    <property type="term" value="C:neuronal cell body"/>
    <property type="evidence" value="ECO:0007669"/>
    <property type="project" value="TreeGrafter"/>
</dbReference>
<keyword evidence="4 8" id="KW-1133">Transmembrane helix</keyword>
<feature type="chain" id="PRO_5041470026" evidence="9">
    <location>
        <begin position="20"/>
        <end position="98"/>
    </location>
</feature>
<gene>
    <name evidence="10" type="ORF">Zmor_020432</name>
</gene>
<keyword evidence="3 8" id="KW-0812">Transmembrane</keyword>
<dbReference type="GO" id="GO:0030425">
    <property type="term" value="C:dendrite"/>
    <property type="evidence" value="ECO:0007669"/>
    <property type="project" value="TreeGrafter"/>
</dbReference>
<evidence type="ECO:0000313" key="11">
    <source>
        <dbReference type="Proteomes" id="UP001168821"/>
    </source>
</evidence>
<dbReference type="PANTHER" id="PTHR21143">
    <property type="entry name" value="INVERTEBRATE GUSTATORY RECEPTOR"/>
    <property type="match status" value="1"/>
</dbReference>
<evidence type="ECO:0000256" key="2">
    <source>
        <dbReference type="ARBA" id="ARBA00022475"/>
    </source>
</evidence>
<evidence type="ECO:0000256" key="1">
    <source>
        <dbReference type="ARBA" id="ARBA00004651"/>
    </source>
</evidence>
<feature type="transmembrane region" description="Helical" evidence="8">
    <location>
        <begin position="78"/>
        <end position="96"/>
    </location>
</feature>
<organism evidence="10 11">
    <name type="scientific">Zophobas morio</name>
    <dbReference type="NCBI Taxonomy" id="2755281"/>
    <lineage>
        <taxon>Eukaryota</taxon>
        <taxon>Metazoa</taxon>
        <taxon>Ecdysozoa</taxon>
        <taxon>Arthropoda</taxon>
        <taxon>Hexapoda</taxon>
        <taxon>Insecta</taxon>
        <taxon>Pterygota</taxon>
        <taxon>Neoptera</taxon>
        <taxon>Endopterygota</taxon>
        <taxon>Coleoptera</taxon>
        <taxon>Polyphaga</taxon>
        <taxon>Cucujiformia</taxon>
        <taxon>Tenebrionidae</taxon>
        <taxon>Zophobas</taxon>
    </lineage>
</organism>
<dbReference type="GO" id="GO:0030424">
    <property type="term" value="C:axon"/>
    <property type="evidence" value="ECO:0007669"/>
    <property type="project" value="TreeGrafter"/>
</dbReference>
<evidence type="ECO:0000256" key="3">
    <source>
        <dbReference type="ARBA" id="ARBA00022692"/>
    </source>
</evidence>
<dbReference type="GO" id="GO:0007635">
    <property type="term" value="P:chemosensory behavior"/>
    <property type="evidence" value="ECO:0007669"/>
    <property type="project" value="TreeGrafter"/>
</dbReference>
<proteinExistence type="predicted"/>
<accession>A0AA38I6T1</accession>
<dbReference type="GO" id="GO:0050909">
    <property type="term" value="P:sensory perception of taste"/>
    <property type="evidence" value="ECO:0007669"/>
    <property type="project" value="InterPro"/>
</dbReference>
<feature type="signal peptide" evidence="9">
    <location>
        <begin position="1"/>
        <end position="19"/>
    </location>
</feature>
<dbReference type="GO" id="GO:0005886">
    <property type="term" value="C:plasma membrane"/>
    <property type="evidence" value="ECO:0007669"/>
    <property type="project" value="UniProtKB-SubCell"/>
</dbReference>
<evidence type="ECO:0000256" key="7">
    <source>
        <dbReference type="ARBA" id="ARBA00023224"/>
    </source>
</evidence>